<keyword evidence="1" id="KW-0472">Membrane</keyword>
<dbReference type="Proteomes" id="UP000230973">
    <property type="component" value="Unassembled WGS sequence"/>
</dbReference>
<accession>A0A2M7Q9A1</accession>
<protein>
    <submittedName>
        <fullName evidence="2">Uncharacterized protein</fullName>
    </submittedName>
</protein>
<comment type="caution">
    <text evidence="2">The sequence shown here is derived from an EMBL/GenBank/DDBJ whole genome shotgun (WGS) entry which is preliminary data.</text>
</comment>
<gene>
    <name evidence="2" type="ORF">COY93_04005</name>
</gene>
<dbReference type="EMBL" id="PFLC01000053">
    <property type="protein sequence ID" value="PIY62097.1"/>
    <property type="molecule type" value="Genomic_DNA"/>
</dbReference>
<organism evidence="2 3">
    <name type="scientific">Candidatus Uhrbacteria bacterium CG_4_10_14_0_8_um_filter_58_22</name>
    <dbReference type="NCBI Taxonomy" id="1975029"/>
    <lineage>
        <taxon>Bacteria</taxon>
        <taxon>Candidatus Uhriibacteriota</taxon>
    </lineage>
</organism>
<name>A0A2M7Q9A1_9BACT</name>
<feature type="transmembrane region" description="Helical" evidence="1">
    <location>
        <begin position="12"/>
        <end position="33"/>
    </location>
</feature>
<sequence>MLDQSLKILNLVVAVITIISAIGIAVGKFYKWAFLRGEEKKKMLEFEKRIQRLETSQSTQIFPIETIQQSTRSKWR</sequence>
<evidence type="ECO:0000313" key="2">
    <source>
        <dbReference type="EMBL" id="PIY62097.1"/>
    </source>
</evidence>
<evidence type="ECO:0000313" key="3">
    <source>
        <dbReference type="Proteomes" id="UP000230973"/>
    </source>
</evidence>
<evidence type="ECO:0000256" key="1">
    <source>
        <dbReference type="SAM" id="Phobius"/>
    </source>
</evidence>
<proteinExistence type="predicted"/>
<keyword evidence="1" id="KW-0812">Transmembrane</keyword>
<keyword evidence="1" id="KW-1133">Transmembrane helix</keyword>
<dbReference type="AlphaFoldDB" id="A0A2M7Q9A1"/>
<reference evidence="3" key="1">
    <citation type="submission" date="2017-09" db="EMBL/GenBank/DDBJ databases">
        <title>Depth-based differentiation of microbial function through sediment-hosted aquifers and enrichment of novel symbionts in the deep terrestrial subsurface.</title>
        <authorList>
            <person name="Probst A.J."/>
            <person name="Ladd B."/>
            <person name="Jarett J.K."/>
            <person name="Geller-Mcgrath D.E."/>
            <person name="Sieber C.M.K."/>
            <person name="Emerson J.B."/>
            <person name="Anantharaman K."/>
            <person name="Thomas B.C."/>
            <person name="Malmstrom R."/>
            <person name="Stieglmeier M."/>
            <person name="Klingl A."/>
            <person name="Woyke T."/>
            <person name="Ryan C.M."/>
            <person name="Banfield J.F."/>
        </authorList>
    </citation>
    <scope>NUCLEOTIDE SEQUENCE [LARGE SCALE GENOMIC DNA]</scope>
</reference>